<reference evidence="1" key="1">
    <citation type="submission" date="2020-10" db="EMBL/GenBank/DDBJ databases">
        <authorList>
            <person name="Castelo-Branco R."/>
            <person name="Eusebio N."/>
            <person name="Adriana R."/>
            <person name="Vieira A."/>
            <person name="Brugerolle De Fraissinette N."/>
            <person name="Rezende De Castro R."/>
            <person name="Schneider M.P."/>
            <person name="Vasconcelos V."/>
            <person name="Leao P.N."/>
        </authorList>
    </citation>
    <scope>NUCLEOTIDE SEQUENCE</scope>
    <source>
        <strain evidence="1">LEGE 12446</strain>
    </source>
</reference>
<sequence>MSYRDVQRANSKNRTQLHQDDQAWLKENCYKNIGWTNVINLYHKIEDFLNKYSLDDLTVEELFLEADRIGNKYLTSEEIQSFNQNLSREVNDIAEEIDKQFPDTEIEFIDFRKKTSNRYWNKV</sequence>
<comment type="caution">
    <text evidence="1">The sequence shown here is derived from an EMBL/GenBank/DDBJ whole genome shotgun (WGS) entry which is preliminary data.</text>
</comment>
<dbReference type="RefSeq" id="WP_190879088.1">
    <property type="nucleotide sequence ID" value="NZ_JADEXS020000001.1"/>
</dbReference>
<gene>
    <name evidence="1" type="ORF">IQ276_33500</name>
</gene>
<evidence type="ECO:0000313" key="2">
    <source>
        <dbReference type="Proteomes" id="UP000622533"/>
    </source>
</evidence>
<proteinExistence type="predicted"/>
<name>A0A8J7A610_DESMC</name>
<protein>
    <submittedName>
        <fullName evidence="1">Uncharacterized protein</fullName>
    </submittedName>
</protein>
<accession>A0A8J7A610</accession>
<organism evidence="1 2">
    <name type="scientific">Desmonostoc muscorum LEGE 12446</name>
    <dbReference type="NCBI Taxonomy" id="1828758"/>
    <lineage>
        <taxon>Bacteria</taxon>
        <taxon>Bacillati</taxon>
        <taxon>Cyanobacteriota</taxon>
        <taxon>Cyanophyceae</taxon>
        <taxon>Nostocales</taxon>
        <taxon>Nostocaceae</taxon>
        <taxon>Desmonostoc</taxon>
    </lineage>
</organism>
<dbReference type="AlphaFoldDB" id="A0A8J7A610"/>
<dbReference type="EMBL" id="JADEXS010000797">
    <property type="protein sequence ID" value="MBE9027154.1"/>
    <property type="molecule type" value="Genomic_DNA"/>
</dbReference>
<evidence type="ECO:0000313" key="1">
    <source>
        <dbReference type="EMBL" id="MBE9027154.1"/>
    </source>
</evidence>
<dbReference type="Proteomes" id="UP000622533">
    <property type="component" value="Unassembled WGS sequence"/>
</dbReference>
<keyword evidence="2" id="KW-1185">Reference proteome</keyword>